<keyword evidence="8" id="KW-0472">Membrane</keyword>
<dbReference type="RefSeq" id="WP_002738633.1">
    <property type="nucleotide sequence ID" value="NZ_CP012029.1"/>
</dbReference>
<organism evidence="10">
    <name type="scientific">Leptospira borgpetersenii serovar Ballum</name>
    <dbReference type="NCBI Taxonomy" id="280505"/>
    <lineage>
        <taxon>Bacteria</taxon>
        <taxon>Pseudomonadati</taxon>
        <taxon>Spirochaetota</taxon>
        <taxon>Spirochaetia</taxon>
        <taxon>Leptospirales</taxon>
        <taxon>Leptospiraceae</taxon>
        <taxon>Leptospira</taxon>
    </lineage>
</organism>
<dbReference type="PANTHER" id="PTHR41523:SF8">
    <property type="entry name" value="ETHYLENE RESPONSE SENSOR PROTEIN"/>
    <property type="match status" value="1"/>
</dbReference>
<keyword evidence="4" id="KW-0808">Transferase</keyword>
<evidence type="ECO:0000259" key="9">
    <source>
        <dbReference type="Pfam" id="PF07568"/>
    </source>
</evidence>
<keyword evidence="5" id="KW-0547">Nucleotide-binding</keyword>
<keyword evidence="8" id="KW-1133">Transmembrane helix</keyword>
<keyword evidence="6 10" id="KW-0418">Kinase</keyword>
<dbReference type="SUPFAM" id="SSF55874">
    <property type="entry name" value="ATPase domain of HSP90 chaperone/DNA topoisomerase II/histidine kinase"/>
    <property type="match status" value="1"/>
</dbReference>
<keyword evidence="8" id="KW-0812">Transmembrane</keyword>
<dbReference type="InterPro" id="IPR036890">
    <property type="entry name" value="HATPase_C_sf"/>
</dbReference>
<sequence length="377" mass="43296">MMDCTRGFMFLKKIQKIYAEENFLVRVRAIYLFTFNAIAFVFAGITFSVFVYEGELTYRPSFILLITASGISIALILSGRFRWAVWITLASVLLGISLGIFFGDLEGNHVLSLPILVIVFLLFTNIRTTIFVSLYSFFLMYIFLYRMHGGGGLKTSFVVDSVLGFLFFTLMSVLTVNLLNLYIKEKDELIKEIHHRVRNNLQVLCGLADLHKNDWSDSKKVLIKFQNRILAMSEVHNYLYKSDNYHKIEFSQVIERIVADMKNKNDDFKVNVLNHSERIELPIEIAIPCAMIFNELLNNSFMHAFKETKDPNIEILFSKTGENCNLTIKDNGTGIPLPIDMKKQKTTGFTLVHILSKQIRANIEFFNDNGLVAVLKF</sequence>
<feature type="transmembrane region" description="Helical" evidence="8">
    <location>
        <begin position="115"/>
        <end position="145"/>
    </location>
</feature>
<protein>
    <recommendedName>
        <fullName evidence="2">histidine kinase</fullName>
        <ecNumber evidence="2">2.7.13.3</ecNumber>
    </recommendedName>
</protein>
<feature type="transmembrane region" description="Helical" evidence="8">
    <location>
        <begin position="84"/>
        <end position="103"/>
    </location>
</feature>
<feature type="domain" description="Signal transduction histidine kinase subgroup 2 dimerisation and phosphoacceptor" evidence="9">
    <location>
        <begin position="192"/>
        <end position="263"/>
    </location>
</feature>
<comment type="catalytic activity">
    <reaction evidence="1">
        <text>ATP + protein L-histidine = ADP + protein N-phospho-L-histidine.</text>
        <dbReference type="EC" id="2.7.13.3"/>
    </reaction>
</comment>
<dbReference type="InterPro" id="IPR011495">
    <property type="entry name" value="Sig_transdc_His_kin_sub2_dim/P"/>
</dbReference>
<dbReference type="EC" id="2.7.13.3" evidence="2"/>
<reference evidence="10 11" key="1">
    <citation type="journal article" date="2015" name="PLoS Negl. Trop. Dis.">
        <title>Distribution of Plasmids in Distinct Leptospira Pathogenic Species.</title>
        <authorList>
            <person name="Wang Y."/>
            <person name="Zhuang X."/>
            <person name="Zhong Y."/>
            <person name="Zhang C."/>
            <person name="Zhang Y."/>
            <person name="Zeng L."/>
            <person name="Zhu Y."/>
            <person name="He P."/>
            <person name="Dong K."/>
            <person name="Pal U."/>
            <person name="Guo X."/>
            <person name="Qin J."/>
        </authorList>
    </citation>
    <scope>NUCLEOTIDE SEQUENCE [LARGE SCALE GENOMIC DNA]</scope>
    <source>
        <strain evidence="10 11">56604</strain>
    </source>
</reference>
<dbReference type="GO" id="GO:0005524">
    <property type="term" value="F:ATP binding"/>
    <property type="evidence" value="ECO:0007669"/>
    <property type="project" value="UniProtKB-KW"/>
</dbReference>
<feature type="transmembrane region" description="Helical" evidence="8">
    <location>
        <begin position="157"/>
        <end position="183"/>
    </location>
</feature>
<evidence type="ECO:0000256" key="1">
    <source>
        <dbReference type="ARBA" id="ARBA00000085"/>
    </source>
</evidence>
<keyword evidence="7" id="KW-0067">ATP-binding</keyword>
<gene>
    <name evidence="10" type="ORF">LBBP_00677</name>
</gene>
<keyword evidence="3" id="KW-0597">Phosphoprotein</keyword>
<dbReference type="GO" id="GO:0004673">
    <property type="term" value="F:protein histidine kinase activity"/>
    <property type="evidence" value="ECO:0007669"/>
    <property type="project" value="UniProtKB-EC"/>
</dbReference>
<dbReference type="PATRIC" id="fig|280505.15.peg.659"/>
<dbReference type="PANTHER" id="PTHR41523">
    <property type="entry name" value="TWO-COMPONENT SYSTEM SENSOR PROTEIN"/>
    <property type="match status" value="1"/>
</dbReference>
<evidence type="ECO:0000256" key="6">
    <source>
        <dbReference type="ARBA" id="ARBA00022777"/>
    </source>
</evidence>
<proteinExistence type="predicted"/>
<dbReference type="Gene3D" id="3.30.565.10">
    <property type="entry name" value="Histidine kinase-like ATPase, C-terminal domain"/>
    <property type="match status" value="1"/>
</dbReference>
<evidence type="ECO:0000256" key="7">
    <source>
        <dbReference type="ARBA" id="ARBA00022840"/>
    </source>
</evidence>
<feature type="transmembrane region" description="Helical" evidence="8">
    <location>
        <begin position="30"/>
        <end position="52"/>
    </location>
</feature>
<evidence type="ECO:0000313" key="11">
    <source>
        <dbReference type="Proteomes" id="UP000058857"/>
    </source>
</evidence>
<evidence type="ECO:0000313" key="10">
    <source>
        <dbReference type="EMBL" id="ALO25015.1"/>
    </source>
</evidence>
<evidence type="ECO:0000256" key="8">
    <source>
        <dbReference type="SAM" id="Phobius"/>
    </source>
</evidence>
<evidence type="ECO:0000256" key="4">
    <source>
        <dbReference type="ARBA" id="ARBA00022679"/>
    </source>
</evidence>
<dbReference type="Proteomes" id="UP000058857">
    <property type="component" value="Chromosome 1"/>
</dbReference>
<evidence type="ECO:0000256" key="3">
    <source>
        <dbReference type="ARBA" id="ARBA00022553"/>
    </source>
</evidence>
<dbReference type="Gene3D" id="3.30.450.20">
    <property type="entry name" value="PAS domain"/>
    <property type="match status" value="1"/>
</dbReference>
<evidence type="ECO:0000256" key="5">
    <source>
        <dbReference type="ARBA" id="ARBA00022741"/>
    </source>
</evidence>
<dbReference type="EMBL" id="CP012029">
    <property type="protein sequence ID" value="ALO25015.1"/>
    <property type="molecule type" value="Genomic_DNA"/>
</dbReference>
<dbReference type="Pfam" id="PF07568">
    <property type="entry name" value="HisKA_2"/>
    <property type="match status" value="1"/>
</dbReference>
<evidence type="ECO:0000256" key="2">
    <source>
        <dbReference type="ARBA" id="ARBA00012438"/>
    </source>
</evidence>
<name>A0A0S2IMX8_LEPBO</name>
<dbReference type="AlphaFoldDB" id="A0A0S2IMX8"/>
<feature type="transmembrane region" description="Helical" evidence="8">
    <location>
        <begin position="58"/>
        <end position="77"/>
    </location>
</feature>
<accession>A0A0S2IMX8</accession>